<dbReference type="EMBL" id="VYZN01000037">
    <property type="protein sequence ID" value="KAE9532958.1"/>
    <property type="molecule type" value="Genomic_DNA"/>
</dbReference>
<protein>
    <submittedName>
        <fullName evidence="1">Uncharacterized protein</fullName>
    </submittedName>
</protein>
<evidence type="ECO:0000313" key="1">
    <source>
        <dbReference type="EMBL" id="KAE9532958.1"/>
    </source>
</evidence>
<evidence type="ECO:0000313" key="2">
    <source>
        <dbReference type="Proteomes" id="UP000475862"/>
    </source>
</evidence>
<dbReference type="AlphaFoldDB" id="A0A6G0TI58"/>
<organism evidence="1 2">
    <name type="scientific">Aphis glycines</name>
    <name type="common">Soybean aphid</name>
    <dbReference type="NCBI Taxonomy" id="307491"/>
    <lineage>
        <taxon>Eukaryota</taxon>
        <taxon>Metazoa</taxon>
        <taxon>Ecdysozoa</taxon>
        <taxon>Arthropoda</taxon>
        <taxon>Hexapoda</taxon>
        <taxon>Insecta</taxon>
        <taxon>Pterygota</taxon>
        <taxon>Neoptera</taxon>
        <taxon>Paraneoptera</taxon>
        <taxon>Hemiptera</taxon>
        <taxon>Sternorrhyncha</taxon>
        <taxon>Aphidomorpha</taxon>
        <taxon>Aphidoidea</taxon>
        <taxon>Aphididae</taxon>
        <taxon>Aphidini</taxon>
        <taxon>Aphis</taxon>
        <taxon>Aphis</taxon>
    </lineage>
</organism>
<keyword evidence="2" id="KW-1185">Reference proteome</keyword>
<sequence length="174" mass="21128">MCLIWVPLYIIQGLPRYPPVPVGHLHQHPLLPTPCVIRAIPCVNYMTIIFYRVATPLSVLLYGYETWTIRKNEKDRLETMEMWIWRKMNITSWVERKTNEHVLKDVREKRNIIKHILKKKTKLIGHLFRYNIFMKNIFEGKILRKRSRERPRTSHFQDLKHLRSHSLFKIENMN</sequence>
<name>A0A6G0TI58_APHGL</name>
<dbReference type="Proteomes" id="UP000475862">
    <property type="component" value="Unassembled WGS sequence"/>
</dbReference>
<dbReference type="OrthoDB" id="8196546at2759"/>
<proteinExistence type="predicted"/>
<accession>A0A6G0TI58</accession>
<gene>
    <name evidence="1" type="ORF">AGLY_009386</name>
</gene>
<comment type="caution">
    <text evidence="1">The sequence shown here is derived from an EMBL/GenBank/DDBJ whole genome shotgun (WGS) entry which is preliminary data.</text>
</comment>
<reference evidence="1 2" key="1">
    <citation type="submission" date="2019-08" db="EMBL/GenBank/DDBJ databases">
        <title>The genome of the soybean aphid Biotype 1, its phylome, world population structure and adaptation to the North American continent.</title>
        <authorList>
            <person name="Giordano R."/>
            <person name="Donthu R.K."/>
            <person name="Hernandez A.G."/>
            <person name="Wright C.L."/>
            <person name="Zimin A.V."/>
        </authorList>
    </citation>
    <scope>NUCLEOTIDE SEQUENCE [LARGE SCALE GENOMIC DNA]</scope>
    <source>
        <tissue evidence="1">Whole aphids</tissue>
    </source>
</reference>